<sequence>MKTRKVATTVLRRTGALGVAAALALSLAACGEDDDTSRDTTGTSAVSDISAEGLSFTDGYVGAKTADTGMTAVFGVLTNTTDEDIHLTGVSGDLAGEYQYHEVVDGVMRETADGITVPAGDSFTLEPGGHHIMIMDSSEEIAAGDELNLTLTDDSGTTYELNGIPVRVQQSSHEDYGTDGDAGMDHGDHDMQ</sequence>
<dbReference type="Proteomes" id="UP000182498">
    <property type="component" value="Unassembled WGS sequence"/>
</dbReference>
<proteinExistence type="predicted"/>
<gene>
    <name evidence="4" type="ORF">CVA01_14480</name>
    <name evidence="3" type="ORF">CVAR292_00836</name>
</gene>
<evidence type="ECO:0000256" key="1">
    <source>
        <dbReference type="SAM" id="MobiDB-lite"/>
    </source>
</evidence>
<dbReference type="PROSITE" id="PS51257">
    <property type="entry name" value="PROKAR_LIPOPROTEIN"/>
    <property type="match status" value="1"/>
</dbReference>
<feature type="chain" id="PRO_5044547712" evidence="2">
    <location>
        <begin position="32"/>
        <end position="192"/>
    </location>
</feature>
<dbReference type="InterPro" id="IPR036182">
    <property type="entry name" value="PCuAC_sf"/>
</dbReference>
<dbReference type="AlphaFoldDB" id="A0A0X2NL99"/>
<keyword evidence="2" id="KW-0732">Signal</keyword>
<dbReference type="OrthoDB" id="9796962at2"/>
<dbReference type="SUPFAM" id="SSF110087">
    <property type="entry name" value="DR1885-like metal-binding protein"/>
    <property type="match status" value="1"/>
</dbReference>
<organism evidence="3 5">
    <name type="scientific">Corynebacterium variabile</name>
    <dbReference type="NCBI Taxonomy" id="1727"/>
    <lineage>
        <taxon>Bacteria</taxon>
        <taxon>Bacillati</taxon>
        <taxon>Actinomycetota</taxon>
        <taxon>Actinomycetes</taxon>
        <taxon>Mycobacteriales</taxon>
        <taxon>Corynebacteriaceae</taxon>
        <taxon>Corynebacterium</taxon>
    </lineage>
</organism>
<dbReference type="InterPro" id="IPR007410">
    <property type="entry name" value="LpqE-like"/>
</dbReference>
<evidence type="ECO:0000256" key="2">
    <source>
        <dbReference type="SAM" id="SignalP"/>
    </source>
</evidence>
<dbReference type="GeneID" id="82887587"/>
<evidence type="ECO:0000313" key="5">
    <source>
        <dbReference type="Proteomes" id="UP000182498"/>
    </source>
</evidence>
<feature type="signal peptide" evidence="2">
    <location>
        <begin position="1"/>
        <end position="31"/>
    </location>
</feature>
<dbReference type="InterPro" id="IPR058248">
    <property type="entry name" value="Lxx211020-like"/>
</dbReference>
<dbReference type="EMBL" id="FAUH01000004">
    <property type="protein sequence ID" value="CUU65510.1"/>
    <property type="molecule type" value="Genomic_DNA"/>
</dbReference>
<feature type="compositionally biased region" description="Basic and acidic residues" evidence="1">
    <location>
        <begin position="183"/>
        <end position="192"/>
    </location>
</feature>
<evidence type="ECO:0000313" key="3">
    <source>
        <dbReference type="EMBL" id="CUU65510.1"/>
    </source>
</evidence>
<dbReference type="Gene3D" id="2.60.40.1890">
    <property type="entry name" value="PCu(A)C copper chaperone"/>
    <property type="match status" value="1"/>
</dbReference>
<dbReference type="PANTHER" id="PTHR36302:SF1">
    <property type="entry name" value="COPPER CHAPERONE PCU(A)C"/>
    <property type="match status" value="1"/>
</dbReference>
<evidence type="ECO:0000313" key="6">
    <source>
        <dbReference type="Proteomes" id="UP000319986"/>
    </source>
</evidence>
<evidence type="ECO:0000313" key="4">
    <source>
        <dbReference type="EMBL" id="GEC86134.1"/>
    </source>
</evidence>
<reference evidence="5" key="1">
    <citation type="submission" date="2015-11" db="EMBL/GenBank/DDBJ databases">
        <authorList>
            <person name="Dugat-Bony E."/>
        </authorList>
    </citation>
    <scope>NUCLEOTIDE SEQUENCE [LARGE SCALE GENOMIC DNA]</scope>
    <source>
        <strain evidence="5">Mu292</strain>
    </source>
</reference>
<reference evidence="3" key="2">
    <citation type="submission" date="2015-11" db="EMBL/GenBank/DDBJ databases">
        <authorList>
            <person name="Zhang Y."/>
            <person name="Guo Z."/>
        </authorList>
    </citation>
    <scope>NUCLEOTIDE SEQUENCE [LARGE SCALE GENOMIC DNA]</scope>
    <source>
        <strain evidence="3">Mu292</strain>
    </source>
</reference>
<reference evidence="4 6" key="3">
    <citation type="submission" date="2019-06" db="EMBL/GenBank/DDBJ databases">
        <title>Whole genome shotgun sequence of Corynebacterium variabile NBRC 15286.</title>
        <authorList>
            <person name="Hosoyama A."/>
            <person name="Uohara A."/>
            <person name="Ohji S."/>
            <person name="Ichikawa N."/>
        </authorList>
    </citation>
    <scope>NUCLEOTIDE SEQUENCE [LARGE SCALE GENOMIC DNA]</scope>
    <source>
        <strain evidence="4 6">NBRC 15286</strain>
    </source>
</reference>
<dbReference type="Proteomes" id="UP000319986">
    <property type="component" value="Unassembled WGS sequence"/>
</dbReference>
<accession>A0A0X2NL99</accession>
<dbReference type="PANTHER" id="PTHR36302">
    <property type="entry name" value="BLR7088 PROTEIN"/>
    <property type="match status" value="1"/>
</dbReference>
<dbReference type="RefSeq" id="WP_073883672.1">
    <property type="nucleotide sequence ID" value="NZ_BJNT01000010.1"/>
</dbReference>
<name>A0A0X2NL99_9CORY</name>
<dbReference type="Pfam" id="PF04314">
    <property type="entry name" value="PCuAC"/>
    <property type="match status" value="1"/>
</dbReference>
<feature type="region of interest" description="Disordered" evidence="1">
    <location>
        <begin position="169"/>
        <end position="192"/>
    </location>
</feature>
<dbReference type="EMBL" id="BJNT01000010">
    <property type="protein sequence ID" value="GEC86134.1"/>
    <property type="molecule type" value="Genomic_DNA"/>
</dbReference>
<keyword evidence="5" id="KW-1185">Reference proteome</keyword>
<protein>
    <submittedName>
        <fullName evidence="3">Uncharacterized protein conserved in bacteria</fullName>
    </submittedName>
</protein>